<reference evidence="1" key="1">
    <citation type="submission" date="2014-12" db="EMBL/GenBank/DDBJ databases">
        <title>Insight into the proteome of Arion vulgaris.</title>
        <authorList>
            <person name="Aradska J."/>
            <person name="Bulat T."/>
            <person name="Smidak R."/>
            <person name="Sarate P."/>
            <person name="Gangsoo J."/>
            <person name="Sialana F."/>
            <person name="Bilban M."/>
            <person name="Lubec G."/>
        </authorList>
    </citation>
    <scope>NUCLEOTIDE SEQUENCE</scope>
    <source>
        <tissue evidence="1">Skin</tissue>
    </source>
</reference>
<organism evidence="1">
    <name type="scientific">Arion vulgaris</name>
    <dbReference type="NCBI Taxonomy" id="1028688"/>
    <lineage>
        <taxon>Eukaryota</taxon>
        <taxon>Metazoa</taxon>
        <taxon>Spiralia</taxon>
        <taxon>Lophotrochozoa</taxon>
        <taxon>Mollusca</taxon>
        <taxon>Gastropoda</taxon>
        <taxon>Heterobranchia</taxon>
        <taxon>Euthyneura</taxon>
        <taxon>Panpulmonata</taxon>
        <taxon>Eupulmonata</taxon>
        <taxon>Stylommatophora</taxon>
        <taxon>Helicina</taxon>
        <taxon>Arionoidea</taxon>
        <taxon>Arionidae</taxon>
        <taxon>Arion</taxon>
    </lineage>
</organism>
<sequence>IRATVHIKHLSTTSKLQFTLETIESCIPVQAKHNPAAFFSNKKEQKHPN</sequence>
<dbReference type="AlphaFoldDB" id="A0A0B6Z9D2"/>
<dbReference type="EMBL" id="HACG01018273">
    <property type="protein sequence ID" value="CEK65138.1"/>
    <property type="molecule type" value="Transcribed_RNA"/>
</dbReference>
<protein>
    <submittedName>
        <fullName evidence="1">Uncharacterized protein</fullName>
    </submittedName>
</protein>
<gene>
    <name evidence="1" type="primary">ORF54036</name>
</gene>
<proteinExistence type="predicted"/>
<name>A0A0B6Z9D2_9EUPU</name>
<accession>A0A0B6Z9D2</accession>
<evidence type="ECO:0000313" key="1">
    <source>
        <dbReference type="EMBL" id="CEK65138.1"/>
    </source>
</evidence>
<feature type="non-terminal residue" evidence="1">
    <location>
        <position position="1"/>
    </location>
</feature>